<accession>A0AAD2CUC2</accession>
<sequence>MSKHNDVESSGCLDTPCMVYGFGCIYWAFDCNTSGLVCKGKSEELCIVREACLDFNEPSLGWGLVTDETNREFCKVAAPCCAVGLKFPEYCCRIGGWFLCIKTVGSLPFDKDYVGKPICAVGGVQCFPEFSCCGRSGTESACLERPMNVYLISPSRKAMSRVDDSPEAGEKAGIANYNDLE</sequence>
<evidence type="ECO:0000313" key="1">
    <source>
        <dbReference type="EMBL" id="CAJ1945606.1"/>
    </source>
</evidence>
<proteinExistence type="predicted"/>
<dbReference type="AlphaFoldDB" id="A0AAD2CUC2"/>
<organism evidence="1 2">
    <name type="scientific">Cylindrotheca closterium</name>
    <dbReference type="NCBI Taxonomy" id="2856"/>
    <lineage>
        <taxon>Eukaryota</taxon>
        <taxon>Sar</taxon>
        <taxon>Stramenopiles</taxon>
        <taxon>Ochrophyta</taxon>
        <taxon>Bacillariophyta</taxon>
        <taxon>Bacillariophyceae</taxon>
        <taxon>Bacillariophycidae</taxon>
        <taxon>Bacillariales</taxon>
        <taxon>Bacillariaceae</taxon>
        <taxon>Cylindrotheca</taxon>
    </lineage>
</organism>
<dbReference type="EMBL" id="CAKOGP040001446">
    <property type="protein sequence ID" value="CAJ1945606.1"/>
    <property type="molecule type" value="Genomic_DNA"/>
</dbReference>
<gene>
    <name evidence="1" type="ORF">CYCCA115_LOCUS9750</name>
</gene>
<protein>
    <submittedName>
        <fullName evidence="1">Uncharacterized protein</fullName>
    </submittedName>
</protein>
<dbReference type="Proteomes" id="UP001295423">
    <property type="component" value="Unassembled WGS sequence"/>
</dbReference>
<evidence type="ECO:0000313" key="2">
    <source>
        <dbReference type="Proteomes" id="UP001295423"/>
    </source>
</evidence>
<reference evidence="1" key="1">
    <citation type="submission" date="2023-08" db="EMBL/GenBank/DDBJ databases">
        <authorList>
            <person name="Audoor S."/>
            <person name="Bilcke G."/>
        </authorList>
    </citation>
    <scope>NUCLEOTIDE SEQUENCE</scope>
</reference>
<comment type="caution">
    <text evidence="1">The sequence shown here is derived from an EMBL/GenBank/DDBJ whole genome shotgun (WGS) entry which is preliminary data.</text>
</comment>
<name>A0AAD2CUC2_9STRA</name>
<keyword evidence="2" id="KW-1185">Reference proteome</keyword>